<protein>
    <submittedName>
        <fullName evidence="1">Uncharacterized protein</fullName>
    </submittedName>
</protein>
<dbReference type="EMBL" id="JBHTCC010000001">
    <property type="protein sequence ID" value="MFC7298083.1"/>
    <property type="molecule type" value="Genomic_DNA"/>
</dbReference>
<sequence length="254" mass="28921">MHQKSFLNDKRMHDFMMNESQFQSIANRLMTEDGLVPFKHLHVSIEAGRYHLSFAENSDINVFPLPESTFITNCLVEMPHLWSLAQIRVGHHPRIFGSAPSFGPSFKQALEITKKGGHTKLQHVLPETYHEGRCDSLLVHLCKVDDIRGELLQLEAWQHKPGDVHACYLHALSPDFEAHVVHFDGARIIYNDADLNTLLNGKKTKGHQYTKFFRFDGEISIEDMHILAKAFLPGTQLYSEALQINVVPDDIGLD</sequence>
<organism evidence="1 2">
    <name type="scientific">Herminiimonas aquatilis</name>
    <dbReference type="NCBI Taxonomy" id="345342"/>
    <lineage>
        <taxon>Bacteria</taxon>
        <taxon>Pseudomonadati</taxon>
        <taxon>Pseudomonadota</taxon>
        <taxon>Betaproteobacteria</taxon>
        <taxon>Burkholderiales</taxon>
        <taxon>Oxalobacteraceae</taxon>
        <taxon>Herminiimonas</taxon>
    </lineage>
</organism>
<gene>
    <name evidence="1" type="ORF">ACFQO0_06510</name>
</gene>
<dbReference type="RefSeq" id="WP_382233205.1">
    <property type="nucleotide sequence ID" value="NZ_JBHTCC010000001.1"/>
</dbReference>
<proteinExistence type="predicted"/>
<evidence type="ECO:0000313" key="2">
    <source>
        <dbReference type="Proteomes" id="UP001596379"/>
    </source>
</evidence>
<dbReference type="Proteomes" id="UP001596379">
    <property type="component" value="Unassembled WGS sequence"/>
</dbReference>
<comment type="caution">
    <text evidence="1">The sequence shown here is derived from an EMBL/GenBank/DDBJ whole genome shotgun (WGS) entry which is preliminary data.</text>
</comment>
<evidence type="ECO:0000313" key="1">
    <source>
        <dbReference type="EMBL" id="MFC7298083.1"/>
    </source>
</evidence>
<reference evidence="2" key="1">
    <citation type="journal article" date="2019" name="Int. J. Syst. Evol. Microbiol.">
        <title>The Global Catalogue of Microorganisms (GCM) 10K type strain sequencing project: providing services to taxonomists for standard genome sequencing and annotation.</title>
        <authorList>
            <consortium name="The Broad Institute Genomics Platform"/>
            <consortium name="The Broad Institute Genome Sequencing Center for Infectious Disease"/>
            <person name="Wu L."/>
            <person name="Ma J."/>
        </authorList>
    </citation>
    <scope>NUCLEOTIDE SEQUENCE [LARGE SCALE GENOMIC DNA]</scope>
    <source>
        <strain evidence="2">CCUG 36956</strain>
    </source>
</reference>
<keyword evidence="2" id="KW-1185">Reference proteome</keyword>
<name>A0ABW2J4R8_9BURK</name>
<accession>A0ABW2J4R8</accession>